<protein>
    <recommendedName>
        <fullName evidence="8">ABC-type dipeptide transporter</fullName>
        <ecNumber evidence="8">7.4.2.9</ecNumber>
    </recommendedName>
</protein>
<dbReference type="SMART" id="SM00382">
    <property type="entry name" value="AAA"/>
    <property type="match status" value="2"/>
</dbReference>
<keyword evidence="6 11" id="KW-0067">ATP-binding</keyword>
<name>A0ABY5LL56_9VIBR</name>
<dbReference type="InterPro" id="IPR050388">
    <property type="entry name" value="ABC_Ni/Peptide_Import"/>
</dbReference>
<evidence type="ECO:0000256" key="9">
    <source>
        <dbReference type="ARBA" id="ARBA00047356"/>
    </source>
</evidence>
<feature type="domain" description="ABC transporter" evidence="10">
    <location>
        <begin position="288"/>
        <end position="543"/>
    </location>
</feature>
<dbReference type="Pfam" id="PF00005">
    <property type="entry name" value="ABC_tran"/>
    <property type="match status" value="2"/>
</dbReference>
<dbReference type="PROSITE" id="PS00211">
    <property type="entry name" value="ABC_TRANSPORTER_1"/>
    <property type="match status" value="2"/>
</dbReference>
<dbReference type="InterPro" id="IPR003439">
    <property type="entry name" value="ABC_transporter-like_ATP-bd"/>
</dbReference>
<dbReference type="PROSITE" id="PS50893">
    <property type="entry name" value="ABC_TRANSPORTER_2"/>
    <property type="match status" value="2"/>
</dbReference>
<evidence type="ECO:0000256" key="8">
    <source>
        <dbReference type="ARBA" id="ARBA00038852"/>
    </source>
</evidence>
<dbReference type="InterPro" id="IPR013563">
    <property type="entry name" value="Oligopep_ABC_C"/>
</dbReference>
<gene>
    <name evidence="11" type="ORF">NP165_14750</name>
</gene>
<evidence type="ECO:0000256" key="7">
    <source>
        <dbReference type="ARBA" id="ARBA00023136"/>
    </source>
</evidence>
<keyword evidence="7" id="KW-0472">Membrane</keyword>
<feature type="domain" description="ABC transporter" evidence="10">
    <location>
        <begin position="18"/>
        <end position="269"/>
    </location>
</feature>
<dbReference type="InterPro" id="IPR017871">
    <property type="entry name" value="ABC_transporter-like_CS"/>
</dbReference>
<comment type="catalytic activity">
    <reaction evidence="9">
        <text>a dipeptide(out) + ATP + H2O = a dipeptide(in) + ADP + phosphate + H(+)</text>
        <dbReference type="Rhea" id="RHEA:23120"/>
        <dbReference type="ChEBI" id="CHEBI:15377"/>
        <dbReference type="ChEBI" id="CHEBI:15378"/>
        <dbReference type="ChEBI" id="CHEBI:30616"/>
        <dbReference type="ChEBI" id="CHEBI:43474"/>
        <dbReference type="ChEBI" id="CHEBI:90799"/>
        <dbReference type="ChEBI" id="CHEBI:456216"/>
        <dbReference type="EC" id="7.4.2.9"/>
    </reaction>
</comment>
<dbReference type="PANTHER" id="PTHR43297:SF2">
    <property type="entry name" value="DIPEPTIDE TRANSPORT ATP-BINDING PROTEIN DPPD"/>
    <property type="match status" value="1"/>
</dbReference>
<evidence type="ECO:0000313" key="12">
    <source>
        <dbReference type="Proteomes" id="UP001058602"/>
    </source>
</evidence>
<evidence type="ECO:0000256" key="2">
    <source>
        <dbReference type="ARBA" id="ARBA00005417"/>
    </source>
</evidence>
<reference evidence="11" key="1">
    <citation type="submission" date="2022-07" db="EMBL/GenBank/DDBJ databases">
        <title>Complete genome of Vibrio japonicus strain JCM 31412T and phylogenomic assessment of the Nereis clade of the genus Vibrio.</title>
        <authorList>
            <person name="Shlafstein M.D."/>
            <person name="Emsley S.A."/>
            <person name="Ushijima B."/>
            <person name="Videau P."/>
            <person name="Saw J.H."/>
        </authorList>
    </citation>
    <scope>NUCLEOTIDE SEQUENCE</scope>
    <source>
        <strain evidence="11">JCM 31412</strain>
    </source>
</reference>
<dbReference type="InterPro" id="IPR027417">
    <property type="entry name" value="P-loop_NTPase"/>
</dbReference>
<evidence type="ECO:0000313" key="11">
    <source>
        <dbReference type="EMBL" id="UUM32819.1"/>
    </source>
</evidence>
<evidence type="ECO:0000256" key="3">
    <source>
        <dbReference type="ARBA" id="ARBA00022448"/>
    </source>
</evidence>
<dbReference type="EMBL" id="CP102097">
    <property type="protein sequence ID" value="UUM32819.1"/>
    <property type="molecule type" value="Genomic_DNA"/>
</dbReference>
<proteinExistence type="inferred from homology"/>
<dbReference type="SUPFAM" id="SSF52540">
    <property type="entry name" value="P-loop containing nucleoside triphosphate hydrolases"/>
    <property type="match status" value="2"/>
</dbReference>
<dbReference type="EC" id="7.4.2.9" evidence="8"/>
<sequence>MQDRNTPDSQAANRQTIARVADLNVGFKTEDGLVQALKGVSYNIKAGEMVALVGESGSGKSVSARSLMGLLPKHAQVGEESKVTYRDVDITAANERQLLKLRGNKISMIFQEPMTSLNPLYTLGEQVSEAILVHQKVSKAEAKKRTIELFEAVQLPHPEERFDQYPHQLSGGQRQRVMIAMALTNNPDLLIADEPTTALDVTVQANILRLIKNLQEKTGMSVLLITHDLTIVRQFADYIYVMKRGEVVEHGLTENIFTKAEHPYTKMLIDSEPKGVASPVPQASPVILHADKMRVEFKLGKKGWFSREPEKKLVAVDDISVSLKRGETLGIVGESGSGKTTLAMAMFQLLNTGDINGKVTYDGQCLNSITTEQLRVLRKELQVVFQDPFSSLNPRLSVKQILEEGLIVNGLYPDPSERLLKLEKALLDAGLSANILNRYPHEFSGGQRQRIAIARALVLDPKVILLDEPTSALDLTIQNQIVQLLKQLQEKRGISYLFISHDLRVVKSLCHRVLVMRHGEVVEEGLTIDVLENSKMEYTQKLIKAAFEIAA</sequence>
<organism evidence="11 12">
    <name type="scientific">Vibrio japonicus</name>
    <dbReference type="NCBI Taxonomy" id="1824638"/>
    <lineage>
        <taxon>Bacteria</taxon>
        <taxon>Pseudomonadati</taxon>
        <taxon>Pseudomonadota</taxon>
        <taxon>Gammaproteobacteria</taxon>
        <taxon>Vibrionales</taxon>
        <taxon>Vibrionaceae</taxon>
        <taxon>Vibrio</taxon>
    </lineage>
</organism>
<keyword evidence="4" id="KW-1003">Cell membrane</keyword>
<dbReference type="RefSeq" id="WP_257086516.1">
    <property type="nucleotide sequence ID" value="NZ_CP102097.1"/>
</dbReference>
<dbReference type="PANTHER" id="PTHR43297">
    <property type="entry name" value="OLIGOPEPTIDE TRANSPORT ATP-BINDING PROTEIN APPD"/>
    <property type="match status" value="1"/>
</dbReference>
<dbReference type="Pfam" id="PF08352">
    <property type="entry name" value="oligo_HPY"/>
    <property type="match status" value="1"/>
</dbReference>
<keyword evidence="12" id="KW-1185">Reference proteome</keyword>
<comment type="similarity">
    <text evidence="2">Belongs to the ABC transporter superfamily.</text>
</comment>
<dbReference type="NCBIfam" id="NF007739">
    <property type="entry name" value="PRK10419.1"/>
    <property type="match status" value="2"/>
</dbReference>
<dbReference type="Gene3D" id="3.40.50.300">
    <property type="entry name" value="P-loop containing nucleotide triphosphate hydrolases"/>
    <property type="match status" value="2"/>
</dbReference>
<dbReference type="Proteomes" id="UP001058602">
    <property type="component" value="Chromosome 2"/>
</dbReference>
<keyword evidence="3" id="KW-0813">Transport</keyword>
<dbReference type="GO" id="GO:0005524">
    <property type="term" value="F:ATP binding"/>
    <property type="evidence" value="ECO:0007669"/>
    <property type="project" value="UniProtKB-KW"/>
</dbReference>
<evidence type="ECO:0000256" key="4">
    <source>
        <dbReference type="ARBA" id="ARBA00022475"/>
    </source>
</evidence>
<dbReference type="CDD" id="cd03257">
    <property type="entry name" value="ABC_NikE_OppD_transporters"/>
    <property type="match status" value="2"/>
</dbReference>
<keyword evidence="5" id="KW-0547">Nucleotide-binding</keyword>
<evidence type="ECO:0000256" key="6">
    <source>
        <dbReference type="ARBA" id="ARBA00022840"/>
    </source>
</evidence>
<dbReference type="NCBIfam" id="NF008453">
    <property type="entry name" value="PRK11308.1"/>
    <property type="match status" value="2"/>
</dbReference>
<evidence type="ECO:0000256" key="1">
    <source>
        <dbReference type="ARBA" id="ARBA00004417"/>
    </source>
</evidence>
<comment type="subcellular location">
    <subcellularLocation>
        <location evidence="1">Cell inner membrane</location>
        <topology evidence="1">Peripheral membrane protein</topology>
    </subcellularLocation>
</comment>
<dbReference type="InterPro" id="IPR003593">
    <property type="entry name" value="AAA+_ATPase"/>
</dbReference>
<evidence type="ECO:0000259" key="10">
    <source>
        <dbReference type="PROSITE" id="PS50893"/>
    </source>
</evidence>
<accession>A0ABY5LL56</accession>
<evidence type="ECO:0000256" key="5">
    <source>
        <dbReference type="ARBA" id="ARBA00022741"/>
    </source>
</evidence>